<evidence type="ECO:0000313" key="2">
    <source>
        <dbReference type="Proteomes" id="UP001054945"/>
    </source>
</evidence>
<proteinExistence type="predicted"/>
<dbReference type="EMBL" id="BPLR01014440">
    <property type="protein sequence ID" value="GIY68779.1"/>
    <property type="molecule type" value="Genomic_DNA"/>
</dbReference>
<organism evidence="1 2">
    <name type="scientific">Caerostris extrusa</name>
    <name type="common">Bark spider</name>
    <name type="synonym">Caerostris bankana</name>
    <dbReference type="NCBI Taxonomy" id="172846"/>
    <lineage>
        <taxon>Eukaryota</taxon>
        <taxon>Metazoa</taxon>
        <taxon>Ecdysozoa</taxon>
        <taxon>Arthropoda</taxon>
        <taxon>Chelicerata</taxon>
        <taxon>Arachnida</taxon>
        <taxon>Araneae</taxon>
        <taxon>Araneomorphae</taxon>
        <taxon>Entelegynae</taxon>
        <taxon>Araneoidea</taxon>
        <taxon>Araneidae</taxon>
        <taxon>Caerostris</taxon>
    </lineage>
</organism>
<evidence type="ECO:0008006" key="3">
    <source>
        <dbReference type="Google" id="ProtNLM"/>
    </source>
</evidence>
<name>A0AAV4VGL9_CAEEX</name>
<dbReference type="Proteomes" id="UP001054945">
    <property type="component" value="Unassembled WGS sequence"/>
</dbReference>
<evidence type="ECO:0000313" key="1">
    <source>
        <dbReference type="EMBL" id="GIY68779.1"/>
    </source>
</evidence>
<protein>
    <recommendedName>
        <fullName evidence="3">Cytochrome c biogenesis B</fullName>
    </recommendedName>
</protein>
<comment type="caution">
    <text evidence="1">The sequence shown here is derived from an EMBL/GenBank/DDBJ whole genome shotgun (WGS) entry which is preliminary data.</text>
</comment>
<accession>A0AAV4VGL9</accession>
<gene>
    <name evidence="1" type="ORF">CEXT_178221</name>
</gene>
<dbReference type="AlphaFoldDB" id="A0AAV4VGL9"/>
<keyword evidence="2" id="KW-1185">Reference proteome</keyword>
<sequence>MQYVKDGIFAESLHFRWFSIRVEIFPFGKYIPPSHIWISFSKSIMLTSYPGGFVTTSILVPQISKRWSAELFQGEDSMSRSINFCWYACYKSLPIIPELYGKC</sequence>
<reference evidence="1 2" key="1">
    <citation type="submission" date="2021-06" db="EMBL/GenBank/DDBJ databases">
        <title>Caerostris extrusa draft genome.</title>
        <authorList>
            <person name="Kono N."/>
            <person name="Arakawa K."/>
        </authorList>
    </citation>
    <scope>NUCLEOTIDE SEQUENCE [LARGE SCALE GENOMIC DNA]</scope>
</reference>